<dbReference type="PATRIC" id="fig|68223.7.peg.1125"/>
<dbReference type="AlphaFoldDB" id="A0A0F4J3V6"/>
<dbReference type="EMBL" id="JZWV01000723">
    <property type="protein sequence ID" value="KJY28519.1"/>
    <property type="molecule type" value="Genomic_DNA"/>
</dbReference>
<proteinExistence type="predicted"/>
<protein>
    <recommendedName>
        <fullName evidence="3">HEAT repeat domain-containing protein</fullName>
    </recommendedName>
</protein>
<sequence>MTHSSSQNEQPHPAALPPFQTLLNNTNWGALDTAFGTGEDLPAALTLLTDPDPVIREAALQAALGPGTHQNSIYEATVPVALFVAAILNHPAITAGDDNPGIGTQHRPTLVQLLDWLGDTAYDADDECVAAGERVFDGGFLDEYDAMRAFRDARPAIFSAVRPLLGHDDANVRHTALVTAIPLIEHPFLTQYQADLVDHARRLLAISTDRHHRDRVLETLKAWGHDTSGLENASDIAAREHYAHLRAARASWDDNWTGSGSYSDDPPF</sequence>
<evidence type="ECO:0000313" key="1">
    <source>
        <dbReference type="EMBL" id="KJY28519.1"/>
    </source>
</evidence>
<name>A0A0F4J3V6_9ACTN</name>
<organism evidence="1 2">
    <name type="scientific">Streptomyces katrae</name>
    <dbReference type="NCBI Taxonomy" id="68223"/>
    <lineage>
        <taxon>Bacteria</taxon>
        <taxon>Bacillati</taxon>
        <taxon>Actinomycetota</taxon>
        <taxon>Actinomycetes</taxon>
        <taxon>Kitasatosporales</taxon>
        <taxon>Streptomycetaceae</taxon>
        <taxon>Streptomyces</taxon>
    </lineage>
</organism>
<dbReference type="RefSeq" id="WP_045949873.1">
    <property type="nucleotide sequence ID" value="NZ_JZWV01000723.1"/>
</dbReference>
<dbReference type="OrthoDB" id="292843at2"/>
<accession>A0A0F4J3V6</accession>
<dbReference type="Gene3D" id="1.25.10.10">
    <property type="entry name" value="Leucine-rich Repeat Variant"/>
    <property type="match status" value="1"/>
</dbReference>
<dbReference type="InterPro" id="IPR011989">
    <property type="entry name" value="ARM-like"/>
</dbReference>
<keyword evidence="2" id="KW-1185">Reference proteome</keyword>
<reference evidence="1 2" key="1">
    <citation type="submission" date="2015-02" db="EMBL/GenBank/DDBJ databases">
        <authorList>
            <person name="Ju K.-S."/>
            <person name="Doroghazi J.R."/>
            <person name="Metcalf W."/>
        </authorList>
    </citation>
    <scope>NUCLEOTIDE SEQUENCE [LARGE SCALE GENOMIC DNA]</scope>
    <source>
        <strain evidence="1 2">NRRL ISP-5550</strain>
    </source>
</reference>
<dbReference type="Proteomes" id="UP000033551">
    <property type="component" value="Unassembled WGS sequence"/>
</dbReference>
<evidence type="ECO:0000313" key="2">
    <source>
        <dbReference type="Proteomes" id="UP000033551"/>
    </source>
</evidence>
<dbReference type="InterPro" id="IPR016024">
    <property type="entry name" value="ARM-type_fold"/>
</dbReference>
<dbReference type="SUPFAM" id="SSF48371">
    <property type="entry name" value="ARM repeat"/>
    <property type="match status" value="1"/>
</dbReference>
<evidence type="ECO:0008006" key="3">
    <source>
        <dbReference type="Google" id="ProtNLM"/>
    </source>
</evidence>
<comment type="caution">
    <text evidence="1">The sequence shown here is derived from an EMBL/GenBank/DDBJ whole genome shotgun (WGS) entry which is preliminary data.</text>
</comment>
<gene>
    <name evidence="1" type="ORF">VR44_25165</name>
</gene>